<dbReference type="GeneID" id="36535971"/>
<dbReference type="RefSeq" id="XP_024687126.1">
    <property type="nucleotide sequence ID" value="XM_024828645.1"/>
</dbReference>
<dbReference type="VEuPathDB" id="FungiDB:P174DRAFT_447147"/>
<proteinExistence type="predicted"/>
<gene>
    <name evidence="1" type="ORF">P174DRAFT_447147</name>
</gene>
<dbReference type="EMBL" id="MSZS01000001">
    <property type="protein sequence ID" value="PKX98531.1"/>
    <property type="molecule type" value="Genomic_DNA"/>
</dbReference>
<sequence>MEQHRDDYLHILSQGPAFVETKRNHSQDDSDILHTKGVHGLRRDIRRIIIDRLARHGVSTEGIPALMLEHCLPKNDAYTKDWKALIHTPLKVSDQMLLDMLGLRTAMERTQPDNGSRQTFVYIRSFQLTVVQLIDIIAEFHGTGLQYAKATAWLRSIEMMRPQELVFVRYVGRTTREALRRHREDLLIRKTGFLARFLSTLEKNYPMVIDSAMIHVFPARQLKGLREVSKYNRISEQAAIALLGLPYLLNQTMTDFVDWQFDPSPSYRQAFVALATDTISRMSPSRFHKRPAPMSLIAWGNGIQRYAREHKQAVSVWRNSCHEFPDLLKHMMVKQATPSLFEGKYVLMLTVGAGISHGSYRTAEAFYTGHSSSATLIKSFLSRLWRWEQPRNCVEHVLSDLIDAGAFPFVDLCPWHKAEGSNLQAAAGFLKQYIGLTKPLIMLTFSVKPSSLIASGFERSQGSASDFWTRVGSLELVHPAEGLCCIQIPCFHPGQGRYSIKPAVFLKVFDMTLWVLLLTINVTLDSMAKFDATNRHGWCEFIKANVESILHDQGFCTKFNNLKASLYSERPTPGMAWPTSSDRIATAVATRKDVDRYIYSGYAVDGSMSTRRRQQVYRLWIMDIPELHVHINRDRAQDWFTWANHLEEGTSFFVHAMALAIWQVYSAESFPTILGPHVSILQFLKGLSLGDCLSENLTRVINSRQKWASSKDVLETLTLELSIDQRLWQQMHDEPIHSSLSVAVLSRYKPLYQAQLNGREVFLWKNRSLALHWASPSGVNYKFVLRAPQSSQNETYARRKFLFFTKDGIDLRDSNGDSCLVHGGALGSQNMVTFPVHRLPSCQDTPILGEQLVRLWEFETGHDWKETTSPQPITVLASLADDEQYCLPESYFIGEGLELIRWNWTGEKLAPYRKPPSPADEMWLLWMCLQQHWPDGGLLFIGIPEKWPSRRDNIWTRFRDFLEQPLVRKHPRISLVKAWTRDLLHTHKTSQMLKNLAHLCRISEKKKIQARDRARIQKEGKDVKIAGTELRIQLLWPRSAHPSC</sequence>
<accession>A0A2I1CLM9</accession>
<evidence type="ECO:0000313" key="2">
    <source>
        <dbReference type="Proteomes" id="UP000234474"/>
    </source>
</evidence>
<evidence type="ECO:0000313" key="1">
    <source>
        <dbReference type="EMBL" id="PKX98531.1"/>
    </source>
</evidence>
<dbReference type="Proteomes" id="UP000234474">
    <property type="component" value="Unassembled WGS sequence"/>
</dbReference>
<dbReference type="OrthoDB" id="2269179at2759"/>
<dbReference type="OMA" id="RYVGRTT"/>
<dbReference type="AlphaFoldDB" id="A0A2I1CLM9"/>
<protein>
    <submittedName>
        <fullName evidence="1">Uncharacterized protein</fullName>
    </submittedName>
</protein>
<dbReference type="STRING" id="1392255.A0A2I1CLM9"/>
<reference evidence="2" key="1">
    <citation type="journal article" date="2018" name="Proc. Natl. Acad. Sci. U.S.A.">
        <title>Linking secondary metabolites to gene clusters through genome sequencing of six diverse Aspergillus species.</title>
        <authorList>
            <person name="Kaerboelling I."/>
            <person name="Vesth T.C."/>
            <person name="Frisvad J.C."/>
            <person name="Nybo J.L."/>
            <person name="Theobald S."/>
            <person name="Kuo A."/>
            <person name="Bowyer P."/>
            <person name="Matsuda Y."/>
            <person name="Mondo S."/>
            <person name="Lyhne E.K."/>
            <person name="Kogle M.E."/>
            <person name="Clum A."/>
            <person name="Lipzen A."/>
            <person name="Salamov A."/>
            <person name="Ngan C.Y."/>
            <person name="Daum C."/>
            <person name="Chiniquy J."/>
            <person name="Barry K."/>
            <person name="LaButti K."/>
            <person name="Haridas S."/>
            <person name="Simmons B.A."/>
            <person name="Magnuson J.K."/>
            <person name="Mortensen U.H."/>
            <person name="Larsen T.O."/>
            <person name="Grigoriev I.V."/>
            <person name="Baker S.E."/>
            <person name="Andersen M.R."/>
        </authorList>
    </citation>
    <scope>NUCLEOTIDE SEQUENCE [LARGE SCALE GENOMIC DNA]</scope>
    <source>
        <strain evidence="2">IBT 16806</strain>
    </source>
</reference>
<keyword evidence="2" id="KW-1185">Reference proteome</keyword>
<comment type="caution">
    <text evidence="1">The sequence shown here is derived from an EMBL/GenBank/DDBJ whole genome shotgun (WGS) entry which is preliminary data.</text>
</comment>
<organism evidence="1 2">
    <name type="scientific">Aspergillus novofumigatus (strain IBT 16806)</name>
    <dbReference type="NCBI Taxonomy" id="1392255"/>
    <lineage>
        <taxon>Eukaryota</taxon>
        <taxon>Fungi</taxon>
        <taxon>Dikarya</taxon>
        <taxon>Ascomycota</taxon>
        <taxon>Pezizomycotina</taxon>
        <taxon>Eurotiomycetes</taxon>
        <taxon>Eurotiomycetidae</taxon>
        <taxon>Eurotiales</taxon>
        <taxon>Aspergillaceae</taxon>
        <taxon>Aspergillus</taxon>
        <taxon>Aspergillus subgen. Fumigati</taxon>
    </lineage>
</organism>
<name>A0A2I1CLM9_ASPN1</name>